<feature type="transmembrane region" description="Helical" evidence="1">
    <location>
        <begin position="36"/>
        <end position="65"/>
    </location>
</feature>
<keyword evidence="1" id="KW-1133">Transmembrane helix</keyword>
<accession>A0A644X7A2</accession>
<reference evidence="3" key="1">
    <citation type="submission" date="2019-08" db="EMBL/GenBank/DDBJ databases">
        <authorList>
            <person name="Kucharzyk K."/>
            <person name="Murdoch R.W."/>
            <person name="Higgins S."/>
            <person name="Loffler F."/>
        </authorList>
    </citation>
    <scope>NUCLEOTIDE SEQUENCE</scope>
</reference>
<sequence length="142" mass="15599">MQINSILQGVILCFLLLIASYTDIKKREIADTVCMLIAFTGLLNFRFVNLLGLIVALPFFMAAISKENSIGGGDIKMTAALGVAFGFWNGIYGLILALTLLLVFYIVLKLIAKTRKKQVSKNLSMPLAPFLGIGFITIYFIT</sequence>
<name>A0A644X7A2_9ZZZZ</name>
<dbReference type="GO" id="GO:0004190">
    <property type="term" value="F:aspartic-type endopeptidase activity"/>
    <property type="evidence" value="ECO:0007669"/>
    <property type="project" value="InterPro"/>
</dbReference>
<gene>
    <name evidence="3" type="ORF">SDC9_56358</name>
</gene>
<feature type="transmembrane region" description="Helical" evidence="1">
    <location>
        <begin position="123"/>
        <end position="141"/>
    </location>
</feature>
<proteinExistence type="predicted"/>
<dbReference type="Pfam" id="PF01478">
    <property type="entry name" value="Peptidase_A24"/>
    <property type="match status" value="1"/>
</dbReference>
<dbReference type="GO" id="GO:0016020">
    <property type="term" value="C:membrane"/>
    <property type="evidence" value="ECO:0007669"/>
    <property type="project" value="InterPro"/>
</dbReference>
<keyword evidence="1" id="KW-0812">Transmembrane</keyword>
<feature type="transmembrane region" description="Helical" evidence="1">
    <location>
        <begin position="85"/>
        <end position="111"/>
    </location>
</feature>
<comment type="caution">
    <text evidence="3">The sequence shown here is derived from an EMBL/GenBank/DDBJ whole genome shotgun (WGS) entry which is preliminary data.</text>
</comment>
<organism evidence="3">
    <name type="scientific">bioreactor metagenome</name>
    <dbReference type="NCBI Taxonomy" id="1076179"/>
    <lineage>
        <taxon>unclassified sequences</taxon>
        <taxon>metagenomes</taxon>
        <taxon>ecological metagenomes</taxon>
    </lineage>
</organism>
<feature type="domain" description="Prepilin type IV endopeptidase peptidase" evidence="2">
    <location>
        <begin position="11"/>
        <end position="105"/>
    </location>
</feature>
<evidence type="ECO:0000313" key="3">
    <source>
        <dbReference type="EMBL" id="MPM10034.1"/>
    </source>
</evidence>
<dbReference type="AlphaFoldDB" id="A0A644X7A2"/>
<keyword evidence="1" id="KW-0472">Membrane</keyword>
<dbReference type="EMBL" id="VSSQ01001643">
    <property type="protein sequence ID" value="MPM10034.1"/>
    <property type="molecule type" value="Genomic_DNA"/>
</dbReference>
<evidence type="ECO:0000256" key="1">
    <source>
        <dbReference type="SAM" id="Phobius"/>
    </source>
</evidence>
<protein>
    <recommendedName>
        <fullName evidence="2">Prepilin type IV endopeptidase peptidase domain-containing protein</fullName>
    </recommendedName>
</protein>
<dbReference type="InterPro" id="IPR000045">
    <property type="entry name" value="Prepilin_IV_endopep_pep"/>
</dbReference>
<evidence type="ECO:0000259" key="2">
    <source>
        <dbReference type="Pfam" id="PF01478"/>
    </source>
</evidence>
<feature type="transmembrane region" description="Helical" evidence="1">
    <location>
        <begin position="6"/>
        <end position="24"/>
    </location>
</feature>
<dbReference type="Gene3D" id="1.20.120.1220">
    <property type="match status" value="1"/>
</dbReference>